<name>A0A559SNE1_9HYPH</name>
<proteinExistence type="inferred from homology"/>
<evidence type="ECO:0000256" key="2">
    <source>
        <dbReference type="HAMAP-Rule" id="MF_00489"/>
    </source>
</evidence>
<evidence type="ECO:0000313" key="3">
    <source>
        <dbReference type="EMBL" id="TVZ63876.1"/>
    </source>
</evidence>
<dbReference type="EMBL" id="VISO01000003">
    <property type="protein sequence ID" value="TVZ63876.1"/>
    <property type="molecule type" value="Genomic_DNA"/>
</dbReference>
<gene>
    <name evidence="3" type="ORF">BCL32_4055</name>
</gene>
<protein>
    <recommendedName>
        <fullName evidence="2">UPF0178 protein BCL32_4055</fullName>
    </recommendedName>
</protein>
<dbReference type="PANTHER" id="PTHR35146">
    <property type="entry name" value="UPF0178 PROTEIN YAII"/>
    <property type="match status" value="1"/>
</dbReference>
<dbReference type="PANTHER" id="PTHR35146:SF1">
    <property type="entry name" value="UPF0178 PROTEIN YAII"/>
    <property type="match status" value="1"/>
</dbReference>
<accession>A0A559SNE1</accession>
<reference evidence="3 4" key="1">
    <citation type="submission" date="2019-06" db="EMBL/GenBank/DDBJ databases">
        <title>Pac Bio to generate improved reference genome sequences for organisms with transposon mutant libraries (support for FEBA project).</title>
        <authorList>
            <person name="Blow M."/>
        </authorList>
    </citation>
    <scope>NUCLEOTIDE SEQUENCE [LARGE SCALE GENOMIC DNA]</scope>
    <source>
        <strain evidence="3 4">USDA 1844</strain>
    </source>
</reference>
<dbReference type="InterPro" id="IPR003791">
    <property type="entry name" value="UPF0178"/>
</dbReference>
<dbReference type="NCBIfam" id="NF001095">
    <property type="entry name" value="PRK00124.1"/>
    <property type="match status" value="1"/>
</dbReference>
<dbReference type="Pfam" id="PF02639">
    <property type="entry name" value="DUF188"/>
    <property type="match status" value="1"/>
</dbReference>
<organism evidence="3 4">
    <name type="scientific">Rhizobium mongolense USDA 1844</name>
    <dbReference type="NCBI Taxonomy" id="1079460"/>
    <lineage>
        <taxon>Bacteria</taxon>
        <taxon>Pseudomonadati</taxon>
        <taxon>Pseudomonadota</taxon>
        <taxon>Alphaproteobacteria</taxon>
        <taxon>Hyphomicrobiales</taxon>
        <taxon>Rhizobiaceae</taxon>
        <taxon>Rhizobium/Agrobacterium group</taxon>
        <taxon>Rhizobium</taxon>
    </lineage>
</organism>
<comment type="caution">
    <text evidence="3">The sequence shown here is derived from an EMBL/GenBank/DDBJ whole genome shotgun (WGS) entry which is preliminary data.</text>
</comment>
<evidence type="ECO:0000256" key="1">
    <source>
        <dbReference type="ARBA" id="ARBA00008522"/>
    </source>
</evidence>
<dbReference type="HAMAP" id="MF_00489">
    <property type="entry name" value="UPF0178"/>
    <property type="match status" value="1"/>
</dbReference>
<dbReference type="Proteomes" id="UP000319824">
    <property type="component" value="Unassembled WGS sequence"/>
</dbReference>
<evidence type="ECO:0000313" key="4">
    <source>
        <dbReference type="Proteomes" id="UP000319824"/>
    </source>
</evidence>
<dbReference type="AlphaFoldDB" id="A0A559SNE1"/>
<comment type="similarity">
    <text evidence="1 2">Belongs to the UPF0178 family.</text>
</comment>
<sequence>MFPCRNYVIIYDPLPDGAGVELIRFSMRPETIAISTIRNGRQMPQIYVDADACPVKPEILKVAERHGIEVTFVANSGLRPSRDPMVRNVIVSNAFDAADNWIAKHATNSDVVVTADVPLAVRCVAGGSLVCGPTGRVFDDTNIGMASAMRDLGAHLRETGESKGYNAAFSPKDRSRFLETFDRLCRRAKAAAAGTGDQK</sequence>